<sequence>MTRKRKPRATKTSGTSTESRLDSDAATKRLERARLYRNRPEVRERQRILMANRRAEIKARRRQWDKPQQPRDATPLPEDSSTDAEADNLDSDHDSPALTPAEMIALEALTDLAVTVQLRKIPAKTIDNSTLREETPSISSSTAAVEDLRISRPKYPQDVHPWIMNRQRPLPGYVATETALQKKMRRELGIVGPLTPTQVAQIKAYRLRNRSRGHVDVEAVLDATTAPALSVRRWESIRTWLTDLGDFEDWDFEERAIFVAETERLQFLKGLTQLYP</sequence>
<feature type="compositionally biased region" description="Basic and acidic residues" evidence="1">
    <location>
        <begin position="19"/>
        <end position="69"/>
    </location>
</feature>
<reference evidence="2 3" key="1">
    <citation type="journal article" date="2024" name="J Genomics">
        <title>Draft genome sequencing and assembly of Favolaschia claudopus CIRM-BRFM 2984 isolated from oak limbs.</title>
        <authorList>
            <person name="Navarro D."/>
            <person name="Drula E."/>
            <person name="Chaduli D."/>
            <person name="Cazenave R."/>
            <person name="Ahrendt S."/>
            <person name="Wang J."/>
            <person name="Lipzen A."/>
            <person name="Daum C."/>
            <person name="Barry K."/>
            <person name="Grigoriev I.V."/>
            <person name="Favel A."/>
            <person name="Rosso M.N."/>
            <person name="Martin F."/>
        </authorList>
    </citation>
    <scope>NUCLEOTIDE SEQUENCE [LARGE SCALE GENOMIC DNA]</scope>
    <source>
        <strain evidence="2 3">CIRM-BRFM 2984</strain>
    </source>
</reference>
<accession>A0AAW0BQC7</accession>
<feature type="compositionally biased region" description="Acidic residues" evidence="1">
    <location>
        <begin position="80"/>
        <end position="89"/>
    </location>
</feature>
<dbReference type="Proteomes" id="UP001362999">
    <property type="component" value="Unassembled WGS sequence"/>
</dbReference>
<dbReference type="EMBL" id="JAWWNJ010000028">
    <property type="protein sequence ID" value="KAK7028436.1"/>
    <property type="molecule type" value="Genomic_DNA"/>
</dbReference>
<comment type="caution">
    <text evidence="2">The sequence shown here is derived from an EMBL/GenBank/DDBJ whole genome shotgun (WGS) entry which is preliminary data.</text>
</comment>
<evidence type="ECO:0000256" key="1">
    <source>
        <dbReference type="SAM" id="MobiDB-lite"/>
    </source>
</evidence>
<evidence type="ECO:0000313" key="3">
    <source>
        <dbReference type="Proteomes" id="UP001362999"/>
    </source>
</evidence>
<proteinExistence type="predicted"/>
<evidence type="ECO:0000313" key="2">
    <source>
        <dbReference type="EMBL" id="KAK7028436.1"/>
    </source>
</evidence>
<gene>
    <name evidence="2" type="ORF">R3P38DRAFT_2936560</name>
</gene>
<feature type="region of interest" description="Disordered" evidence="1">
    <location>
        <begin position="1"/>
        <end position="96"/>
    </location>
</feature>
<keyword evidence="3" id="KW-1185">Reference proteome</keyword>
<protein>
    <submittedName>
        <fullName evidence="2">Uncharacterized protein</fullName>
    </submittedName>
</protein>
<name>A0AAW0BQC7_9AGAR</name>
<dbReference type="AlphaFoldDB" id="A0AAW0BQC7"/>
<organism evidence="2 3">
    <name type="scientific">Favolaschia claudopus</name>
    <dbReference type="NCBI Taxonomy" id="2862362"/>
    <lineage>
        <taxon>Eukaryota</taxon>
        <taxon>Fungi</taxon>
        <taxon>Dikarya</taxon>
        <taxon>Basidiomycota</taxon>
        <taxon>Agaricomycotina</taxon>
        <taxon>Agaricomycetes</taxon>
        <taxon>Agaricomycetidae</taxon>
        <taxon>Agaricales</taxon>
        <taxon>Marasmiineae</taxon>
        <taxon>Mycenaceae</taxon>
        <taxon>Favolaschia</taxon>
    </lineage>
</organism>